<dbReference type="InterPro" id="IPR011662">
    <property type="entry name" value="Secretin/TonB_short_N"/>
</dbReference>
<keyword evidence="5" id="KW-0406">Ion transport</keyword>
<dbReference type="CDD" id="cd01347">
    <property type="entry name" value="ligand_gated_channel"/>
    <property type="match status" value="1"/>
</dbReference>
<evidence type="ECO:0000256" key="4">
    <source>
        <dbReference type="ARBA" id="ARBA00022452"/>
    </source>
</evidence>
<dbReference type="SUPFAM" id="SSF56935">
    <property type="entry name" value="Porins"/>
    <property type="match status" value="1"/>
</dbReference>
<protein>
    <submittedName>
        <fullName evidence="16">TonB-dependent siderophore receptor</fullName>
    </submittedName>
</protein>
<comment type="subcellular location">
    <subcellularLocation>
        <location evidence="1 12">Cell outer membrane</location>
        <topology evidence="1 12">Multi-pass membrane protein</topology>
    </subcellularLocation>
</comment>
<keyword evidence="17" id="KW-1185">Reference proteome</keyword>
<dbReference type="NCBIfam" id="TIGR01783">
    <property type="entry name" value="TonB-siderophor"/>
    <property type="match status" value="1"/>
</dbReference>
<dbReference type="SMART" id="SM00965">
    <property type="entry name" value="STN"/>
    <property type="match status" value="1"/>
</dbReference>
<keyword evidence="14" id="KW-0732">Signal</keyword>
<dbReference type="RefSeq" id="WP_369458731.1">
    <property type="nucleotide sequence ID" value="NZ_JBGBDC010000001.1"/>
</dbReference>
<dbReference type="Pfam" id="PF07660">
    <property type="entry name" value="STN"/>
    <property type="match status" value="1"/>
</dbReference>
<gene>
    <name evidence="16" type="ORF">AB7A72_00935</name>
</gene>
<keyword evidence="11 12" id="KW-0998">Cell outer membrane</keyword>
<evidence type="ECO:0000313" key="16">
    <source>
        <dbReference type="EMBL" id="MEY2249556.1"/>
    </source>
</evidence>
<dbReference type="InterPro" id="IPR010105">
    <property type="entry name" value="TonB_sidphr_rcpt"/>
</dbReference>
<evidence type="ECO:0000256" key="9">
    <source>
        <dbReference type="ARBA" id="ARBA00023136"/>
    </source>
</evidence>
<evidence type="ECO:0000256" key="13">
    <source>
        <dbReference type="RuleBase" id="RU003357"/>
    </source>
</evidence>
<evidence type="ECO:0000256" key="10">
    <source>
        <dbReference type="ARBA" id="ARBA00023170"/>
    </source>
</evidence>
<dbReference type="Gene3D" id="2.40.170.20">
    <property type="entry name" value="TonB-dependent receptor, beta-barrel domain"/>
    <property type="match status" value="1"/>
</dbReference>
<dbReference type="InterPro" id="IPR039426">
    <property type="entry name" value="TonB-dep_rcpt-like"/>
</dbReference>
<keyword evidence="4 12" id="KW-1134">Transmembrane beta strand</keyword>
<comment type="similarity">
    <text evidence="2 12 13">Belongs to the TonB-dependent receptor family.</text>
</comment>
<evidence type="ECO:0000256" key="5">
    <source>
        <dbReference type="ARBA" id="ARBA00022496"/>
    </source>
</evidence>
<dbReference type="Proteomes" id="UP001562178">
    <property type="component" value="Unassembled WGS sequence"/>
</dbReference>
<evidence type="ECO:0000313" key="17">
    <source>
        <dbReference type="Proteomes" id="UP001562178"/>
    </source>
</evidence>
<dbReference type="Gene3D" id="3.55.50.30">
    <property type="match status" value="1"/>
</dbReference>
<feature type="chain" id="PRO_5045650957" evidence="14">
    <location>
        <begin position="36"/>
        <end position="838"/>
    </location>
</feature>
<dbReference type="PANTHER" id="PTHR32552:SF74">
    <property type="entry name" value="HYDROXAMATE SIDEROPHORE RECEPTOR FHUE"/>
    <property type="match status" value="1"/>
</dbReference>
<dbReference type="InterPro" id="IPR036942">
    <property type="entry name" value="Beta-barrel_TonB_sf"/>
</dbReference>
<evidence type="ECO:0000256" key="12">
    <source>
        <dbReference type="PROSITE-ProRule" id="PRU01360"/>
    </source>
</evidence>
<evidence type="ECO:0000259" key="15">
    <source>
        <dbReference type="SMART" id="SM00965"/>
    </source>
</evidence>
<dbReference type="Pfam" id="PF00593">
    <property type="entry name" value="TonB_dep_Rec_b-barrel"/>
    <property type="match status" value="1"/>
</dbReference>
<keyword evidence="8 13" id="KW-0798">TonB box</keyword>
<keyword evidence="10 16" id="KW-0675">Receptor</keyword>
<reference evidence="16 17" key="1">
    <citation type="journal article" date="2016" name="Int. J. Syst. Evol. Microbiol.">
        <title>Description of Comamonas sediminis sp. nov., isolated from lagoon sediments.</title>
        <authorList>
            <person name="Subhash Y."/>
            <person name="Bang J.J."/>
            <person name="You T.H."/>
            <person name="Lee S.S."/>
        </authorList>
    </citation>
    <scope>NUCLEOTIDE SEQUENCE [LARGE SCALE GENOMIC DNA]</scope>
    <source>
        <strain evidence="16 17">JCM 31169</strain>
    </source>
</reference>
<evidence type="ECO:0000256" key="1">
    <source>
        <dbReference type="ARBA" id="ARBA00004571"/>
    </source>
</evidence>
<dbReference type="Pfam" id="PF07715">
    <property type="entry name" value="Plug"/>
    <property type="match status" value="1"/>
</dbReference>
<evidence type="ECO:0000256" key="8">
    <source>
        <dbReference type="ARBA" id="ARBA00023077"/>
    </source>
</evidence>
<feature type="signal peptide" evidence="14">
    <location>
        <begin position="1"/>
        <end position="35"/>
    </location>
</feature>
<dbReference type="PANTHER" id="PTHR32552">
    <property type="entry name" value="FERRICHROME IRON RECEPTOR-RELATED"/>
    <property type="match status" value="1"/>
</dbReference>
<evidence type="ECO:0000256" key="6">
    <source>
        <dbReference type="ARBA" id="ARBA00022692"/>
    </source>
</evidence>
<comment type="caution">
    <text evidence="16">The sequence shown here is derived from an EMBL/GenBank/DDBJ whole genome shotgun (WGS) entry which is preliminary data.</text>
</comment>
<dbReference type="InterPro" id="IPR000531">
    <property type="entry name" value="Beta-barrel_TonB"/>
</dbReference>
<dbReference type="EMBL" id="JBGBDC010000001">
    <property type="protein sequence ID" value="MEY2249556.1"/>
    <property type="molecule type" value="Genomic_DNA"/>
</dbReference>
<keyword evidence="5" id="KW-0410">Iron transport</keyword>
<keyword evidence="7" id="KW-0408">Iron</keyword>
<feature type="domain" description="Secretin/TonB short N-terminal" evidence="15">
    <location>
        <begin position="85"/>
        <end position="136"/>
    </location>
</feature>
<sequence length="838" mass="89466">MLRSRFSAPATPRGTALSAHLLCLSLGLASGASLAALPHSAQAQPSASASASTPAIPVAPAARSYSIPAGPLAAALNRLGQESGTLISFAPDTVAGLHSPGVQGAADVGEALGSLLAGLPLQAQRDASGSYLVRRVAQAAPQAAAATSAAEGAEGAPSTTLPELRVTAQAERSATTEGTGNYTIRSTAAATGLQLSPRETPQSVSVLTRQQIEDQGITSLGEAARHITGISAISSDSDRTDLDARGFYIDNYQYDGVPTYVANDFFGASMLDPILYDRIEVVRGATGLMTGAGNPGASVNLVRKRASSKTFTGSATVSLGSWNERRATLDLSTPLTDDGRIRARVTAMADARDSHLDRYHTRNRALLATAEADLTPDTTAWVGLEHQAKRPTGVTWGGLPMVYQDGSATHWPRSFSIGADWTEWNTTSNTTYAGLEQRFDNGWSIKANASRLDADYTSKLFYLLNEPDKNTGLGLGPYPNYSRQSFAQNSGSLQASGPFGLLGRQHEAVVGLTGSQSNYAYGNHAYTATPVGNIFEWDGSYPEPVWGAFRPLGDDRTRQTAVYGALRLSLADGLKLIIGGRETRWQSQSLTETRKHNVFTPYAGLLYDLNPTYTVYASYTDIFQPQNYQDSQGRYLDPVTGKSYEAGIKAAYLDGKVNASLAVFRIAQDNVAVQDGDNMIGGTGNPAYRGEKGVTSKGFEAEVSSELARGWQLIAGFARADARAADGSRLQSQRPNNMAHLYTTYRLPGHWNPLKVGGGLTWKGGTYATTTTSTDVQARRDQGAITLASLMASYDISRQLSVQLNVSNLFDKTYFDFAGSQIYYGAPRKFTLMAKYEF</sequence>
<evidence type="ECO:0000256" key="2">
    <source>
        <dbReference type="ARBA" id="ARBA00009810"/>
    </source>
</evidence>
<proteinExistence type="inferred from homology"/>
<evidence type="ECO:0000256" key="3">
    <source>
        <dbReference type="ARBA" id="ARBA00022448"/>
    </source>
</evidence>
<evidence type="ECO:0000256" key="11">
    <source>
        <dbReference type="ARBA" id="ARBA00023237"/>
    </source>
</evidence>
<dbReference type="PROSITE" id="PS52016">
    <property type="entry name" value="TONB_DEPENDENT_REC_3"/>
    <property type="match status" value="1"/>
</dbReference>
<evidence type="ECO:0000256" key="14">
    <source>
        <dbReference type="SAM" id="SignalP"/>
    </source>
</evidence>
<accession>A0ABV4AY36</accession>
<evidence type="ECO:0000256" key="7">
    <source>
        <dbReference type="ARBA" id="ARBA00023004"/>
    </source>
</evidence>
<name>A0ABV4AY36_9BURK</name>
<dbReference type="InterPro" id="IPR037066">
    <property type="entry name" value="Plug_dom_sf"/>
</dbReference>
<organism evidence="16 17">
    <name type="scientific">Comamonas sediminis</name>
    <dbReference type="NCBI Taxonomy" id="1783360"/>
    <lineage>
        <taxon>Bacteria</taxon>
        <taxon>Pseudomonadati</taxon>
        <taxon>Pseudomonadota</taxon>
        <taxon>Betaproteobacteria</taxon>
        <taxon>Burkholderiales</taxon>
        <taxon>Comamonadaceae</taxon>
        <taxon>Comamonas</taxon>
    </lineage>
</organism>
<dbReference type="Gene3D" id="2.170.130.10">
    <property type="entry name" value="TonB-dependent receptor, plug domain"/>
    <property type="match status" value="1"/>
</dbReference>
<keyword evidence="3 12" id="KW-0813">Transport</keyword>
<dbReference type="InterPro" id="IPR012910">
    <property type="entry name" value="Plug_dom"/>
</dbReference>
<keyword evidence="6 12" id="KW-0812">Transmembrane</keyword>
<keyword evidence="9 12" id="KW-0472">Membrane</keyword>